<keyword evidence="10" id="KW-1185">Reference proteome</keyword>
<dbReference type="Proteomes" id="UP001209878">
    <property type="component" value="Unassembled WGS sequence"/>
</dbReference>
<dbReference type="InterPro" id="IPR051561">
    <property type="entry name" value="FRAS1_ECM"/>
</dbReference>
<feature type="repeat" description="CSPG" evidence="6">
    <location>
        <begin position="418"/>
        <end position="512"/>
    </location>
</feature>
<evidence type="ECO:0000256" key="1">
    <source>
        <dbReference type="ARBA" id="ARBA00005529"/>
    </source>
</evidence>
<reference evidence="9" key="1">
    <citation type="journal article" date="2023" name="Mol. Biol. Evol.">
        <title>Third-Generation Sequencing Reveals the Adaptive Role of the Epigenome in Three Deep-Sea Polychaetes.</title>
        <authorList>
            <person name="Perez M."/>
            <person name="Aroh O."/>
            <person name="Sun Y."/>
            <person name="Lan Y."/>
            <person name="Juniper S.K."/>
            <person name="Young C.R."/>
            <person name="Angers B."/>
            <person name="Qian P.Y."/>
        </authorList>
    </citation>
    <scope>NUCLEOTIDE SEQUENCE</scope>
    <source>
        <strain evidence="9">R07B-5</strain>
    </source>
</reference>
<feature type="region of interest" description="Disordered" evidence="7">
    <location>
        <begin position="742"/>
        <end position="778"/>
    </location>
</feature>
<protein>
    <recommendedName>
        <fullName evidence="8">C-type lectin domain-containing protein</fullName>
    </recommendedName>
</protein>
<evidence type="ECO:0000256" key="4">
    <source>
        <dbReference type="ARBA" id="ARBA00022837"/>
    </source>
</evidence>
<dbReference type="SUPFAM" id="SSF141072">
    <property type="entry name" value="CalX-like"/>
    <property type="match status" value="1"/>
</dbReference>
<dbReference type="InterPro" id="IPR001304">
    <property type="entry name" value="C-type_lectin-like"/>
</dbReference>
<dbReference type="PROSITE" id="PS50041">
    <property type="entry name" value="C_TYPE_LECTIN_2"/>
    <property type="match status" value="1"/>
</dbReference>
<dbReference type="PANTHER" id="PTHR45739:SF11">
    <property type="entry name" value="FRAS1-RELATED EXTRACELLULAR MATRIX PROTEIN 1-LIKE ISOFORM X1"/>
    <property type="match status" value="1"/>
</dbReference>
<proteinExistence type="inferred from homology"/>
<dbReference type="PROSITE" id="PS51854">
    <property type="entry name" value="CSPG"/>
    <property type="match status" value="4"/>
</dbReference>
<dbReference type="Gene3D" id="3.10.100.10">
    <property type="entry name" value="Mannose-Binding Protein A, subunit A"/>
    <property type="match status" value="1"/>
</dbReference>
<organism evidence="9 10">
    <name type="scientific">Ridgeia piscesae</name>
    <name type="common">Tubeworm</name>
    <dbReference type="NCBI Taxonomy" id="27915"/>
    <lineage>
        <taxon>Eukaryota</taxon>
        <taxon>Metazoa</taxon>
        <taxon>Spiralia</taxon>
        <taxon>Lophotrochozoa</taxon>
        <taxon>Annelida</taxon>
        <taxon>Polychaeta</taxon>
        <taxon>Sedentaria</taxon>
        <taxon>Canalipalpata</taxon>
        <taxon>Sabellida</taxon>
        <taxon>Siboglinidae</taxon>
        <taxon>Ridgeia</taxon>
    </lineage>
</organism>
<comment type="similarity">
    <text evidence="1">Belongs to the FRAS1 family.</text>
</comment>
<dbReference type="PANTHER" id="PTHR45739">
    <property type="entry name" value="MATRIX PROTEIN, PUTATIVE-RELATED"/>
    <property type="match status" value="1"/>
</dbReference>
<evidence type="ECO:0000256" key="2">
    <source>
        <dbReference type="ARBA" id="ARBA00022729"/>
    </source>
</evidence>
<dbReference type="InterPro" id="IPR016186">
    <property type="entry name" value="C-type_lectin-like/link_sf"/>
</dbReference>
<feature type="repeat" description="CSPG" evidence="6">
    <location>
        <begin position="201"/>
        <end position="291"/>
    </location>
</feature>
<dbReference type="CDD" id="cd00037">
    <property type="entry name" value="CLECT"/>
    <property type="match status" value="1"/>
</dbReference>
<name>A0AAD9KL48_RIDPI</name>
<dbReference type="GO" id="GO:0007154">
    <property type="term" value="P:cell communication"/>
    <property type="evidence" value="ECO:0007669"/>
    <property type="project" value="InterPro"/>
</dbReference>
<dbReference type="AlphaFoldDB" id="A0AAD9KL48"/>
<feature type="domain" description="C-type lectin" evidence="8">
    <location>
        <begin position="772"/>
        <end position="826"/>
    </location>
</feature>
<dbReference type="InterPro" id="IPR003644">
    <property type="entry name" value="Calx_beta"/>
</dbReference>
<dbReference type="InterPro" id="IPR039005">
    <property type="entry name" value="CSPG_rpt"/>
</dbReference>
<gene>
    <name evidence="9" type="ORF">NP493_866g01026</name>
</gene>
<evidence type="ECO:0000256" key="5">
    <source>
        <dbReference type="ARBA" id="ARBA00023180"/>
    </source>
</evidence>
<dbReference type="Pfam" id="PF16184">
    <property type="entry name" value="Cadherin_3"/>
    <property type="match status" value="4"/>
</dbReference>
<dbReference type="SUPFAM" id="SSF56436">
    <property type="entry name" value="C-type lectin-like"/>
    <property type="match status" value="1"/>
</dbReference>
<feature type="compositionally biased region" description="Basic residues" evidence="7">
    <location>
        <begin position="639"/>
        <end position="666"/>
    </location>
</feature>
<evidence type="ECO:0000256" key="3">
    <source>
        <dbReference type="ARBA" id="ARBA00022737"/>
    </source>
</evidence>
<dbReference type="Gene3D" id="2.60.40.2030">
    <property type="match status" value="1"/>
</dbReference>
<feature type="region of interest" description="Disordered" evidence="7">
    <location>
        <begin position="604"/>
        <end position="684"/>
    </location>
</feature>
<dbReference type="InterPro" id="IPR016187">
    <property type="entry name" value="CTDL_fold"/>
</dbReference>
<keyword evidence="3" id="KW-0677">Repeat</keyword>
<feature type="repeat" description="CSPG" evidence="6">
    <location>
        <begin position="81"/>
        <end position="180"/>
    </location>
</feature>
<comment type="caution">
    <text evidence="9">The sequence shown here is derived from an EMBL/GenBank/DDBJ whole genome shotgun (WGS) entry which is preliminary data.</text>
</comment>
<dbReference type="GO" id="GO:0016020">
    <property type="term" value="C:membrane"/>
    <property type="evidence" value="ECO:0007669"/>
    <property type="project" value="InterPro"/>
</dbReference>
<accession>A0AAD9KL48</accession>
<keyword evidence="2" id="KW-0732">Signal</keyword>
<keyword evidence="5" id="KW-0325">Glycoprotein</keyword>
<feature type="compositionally biased region" description="Polar residues" evidence="7">
    <location>
        <begin position="742"/>
        <end position="768"/>
    </location>
</feature>
<dbReference type="EMBL" id="JAODUO010000865">
    <property type="protein sequence ID" value="KAK2173583.1"/>
    <property type="molecule type" value="Genomic_DNA"/>
</dbReference>
<evidence type="ECO:0000313" key="10">
    <source>
        <dbReference type="Proteomes" id="UP001209878"/>
    </source>
</evidence>
<dbReference type="Pfam" id="PF03160">
    <property type="entry name" value="Calx-beta"/>
    <property type="match status" value="1"/>
</dbReference>
<sequence>MISISDGDVPKDDLVLSVAMAPSHGQLAVLKHVPASRGPVEEPLTRLTVDDLRHNSYIVSDGVHVVRKTAVVRVLAHNDEVPRLVKNRVLQTDYGDSATVSTRVLKATDGDDADDKLYFVVLRTPGKGSLERRDIKTTTWRRLVAGNNFTQDDVDANRVRYLHTRLRSAAKTDTFSFRLTDGTNVGTDSALFKISITNVDRRLIVVNRGMSVPSGGRRVINTDMLRASDDTNRPDQIIFRLTSPPRHGQVVRPNGDAVNAFSQLELAAQTVLYSHADGGPEAEDSFQYDVTNSQNRTRSGVFRITIKSLDQILPSLATNMPLTVRQTERVSLTSSNLNVHDPDTPTNRLVYVLTELPRHGRLTLNDKEITDGFSQRDIDDGRVSYKNDRINDLAMDYFLFTVSDSSHEGYLINGSRHEKPVFFSILIQSLGGGRYGYVLNDRWLKASHAEVGPDDLLYTLLDRPRNGYLEHTVRQRVIRRRFTQRDVEDRKIVYVLNDKTQATNDSFTFRLQDRHSNTLDNQRFFFHWSLVEFAQPQYSVCEDFGTVTLTLVRRGSLKHSVFVDIQARGRSAREYEDFVPSKITQIQFDPGRCENLDYLAVQSDSAAPMRDPESGGEIPDGAMLSSDSSTLLVSFREERKKKRRRKHRKNGGRRAKGSTRRSRSSRRLQPFGDFGETTSSETTPMMAYDIQADDGSTTSKVAPQSCNSDSRGLLYYNMITSKMYRCNGKTWQRWGRGPINTKMLQDSASDDVTTTKPLDKASPSSRSSCPKGLNDRQKAGRWQYTNKASARYTNWRKNFPKRKPSIARNCALVTRRLNWVNRLCDKNAAKMAFVKMLDGDDDVYEKDAEC</sequence>
<feature type="repeat" description="CSPG" evidence="6">
    <location>
        <begin position="313"/>
        <end position="403"/>
    </location>
</feature>
<evidence type="ECO:0000256" key="7">
    <source>
        <dbReference type="SAM" id="MobiDB-lite"/>
    </source>
</evidence>
<dbReference type="GO" id="GO:0009653">
    <property type="term" value="P:anatomical structure morphogenesis"/>
    <property type="evidence" value="ECO:0007669"/>
    <property type="project" value="TreeGrafter"/>
</dbReference>
<evidence type="ECO:0000259" key="8">
    <source>
        <dbReference type="PROSITE" id="PS50041"/>
    </source>
</evidence>
<evidence type="ECO:0000313" key="9">
    <source>
        <dbReference type="EMBL" id="KAK2173583.1"/>
    </source>
</evidence>
<dbReference type="InterPro" id="IPR038081">
    <property type="entry name" value="CalX-like_sf"/>
</dbReference>
<evidence type="ECO:0000256" key="6">
    <source>
        <dbReference type="PROSITE-ProRule" id="PRU01201"/>
    </source>
</evidence>
<keyword evidence="4" id="KW-0106">Calcium</keyword>